<keyword evidence="3" id="KW-1185">Reference proteome</keyword>
<protein>
    <submittedName>
        <fullName evidence="2">Uncharacterized protein</fullName>
    </submittedName>
</protein>
<comment type="caution">
    <text evidence="2">The sequence shown here is derived from an EMBL/GenBank/DDBJ whole genome shotgun (WGS) entry which is preliminary data.</text>
</comment>
<feature type="chain" id="PRO_5032357069" evidence="1">
    <location>
        <begin position="33"/>
        <end position="267"/>
    </location>
</feature>
<evidence type="ECO:0000313" key="2">
    <source>
        <dbReference type="EMBL" id="MBB5870087.1"/>
    </source>
</evidence>
<dbReference type="RefSeq" id="WP_184837210.1">
    <property type="nucleotide sequence ID" value="NZ_JACHMN010000002.1"/>
</dbReference>
<organism evidence="2 3">
    <name type="scientific">Allocatelliglobosispora scoriae</name>
    <dbReference type="NCBI Taxonomy" id="643052"/>
    <lineage>
        <taxon>Bacteria</taxon>
        <taxon>Bacillati</taxon>
        <taxon>Actinomycetota</taxon>
        <taxon>Actinomycetes</taxon>
        <taxon>Micromonosporales</taxon>
        <taxon>Micromonosporaceae</taxon>
        <taxon>Allocatelliglobosispora</taxon>
    </lineage>
</organism>
<proteinExistence type="predicted"/>
<accession>A0A841BLX9</accession>
<feature type="signal peptide" evidence="1">
    <location>
        <begin position="1"/>
        <end position="32"/>
    </location>
</feature>
<name>A0A841BLX9_9ACTN</name>
<evidence type="ECO:0000256" key="1">
    <source>
        <dbReference type="SAM" id="SignalP"/>
    </source>
</evidence>
<dbReference type="Proteomes" id="UP000587527">
    <property type="component" value="Unassembled WGS sequence"/>
</dbReference>
<reference evidence="2 3" key="1">
    <citation type="submission" date="2020-08" db="EMBL/GenBank/DDBJ databases">
        <title>Sequencing the genomes of 1000 actinobacteria strains.</title>
        <authorList>
            <person name="Klenk H.-P."/>
        </authorList>
    </citation>
    <scope>NUCLEOTIDE SEQUENCE [LARGE SCALE GENOMIC DNA]</scope>
    <source>
        <strain evidence="2 3">DSM 45362</strain>
    </source>
</reference>
<dbReference type="AlphaFoldDB" id="A0A841BLX9"/>
<evidence type="ECO:0000313" key="3">
    <source>
        <dbReference type="Proteomes" id="UP000587527"/>
    </source>
</evidence>
<sequence length="267" mass="28799">MWVPRKADLVTVAVSVLMATIGLAVSPSPAQAAATTCSPSGGGNYFDGFYHNNATWPQHNWEGASAYIKVAYPGTCSGGFRPWSNAWVMIAPNTRQPGDPGYGQVGYVRDVRDPGAIEQFRIFAEFANDLDGDGVVDTSAGSLEWKRDYWQDAVSGTAPAFRVLWNPSTGNLDASYNGTVFSSSRFNPFHSAWQQPFSPQFMGETKYQTGNMPGVPAARASFTALGAQRVSDNALVSMSCSMTASNQNTALWGLQAFGCTAFDIWQK</sequence>
<dbReference type="EMBL" id="JACHMN010000002">
    <property type="protein sequence ID" value="MBB5870087.1"/>
    <property type="molecule type" value="Genomic_DNA"/>
</dbReference>
<keyword evidence="1" id="KW-0732">Signal</keyword>
<gene>
    <name evidence="2" type="ORF">F4553_003466</name>
</gene>